<sequence length="121" mass="13475">MRQTRISSGVSTMKIVTRIRRRVLGSPAPTTHQPQSAQLDDLAARIADSYARRIEITDRIAGGRALPGDEARLRIQRDITASYQKRLEKIDLPTGTGDDAEAWLRSAGTTRGARTRQDRPH</sequence>
<dbReference type="EMBL" id="CP024915">
    <property type="protein sequence ID" value="AUZ88554.1"/>
    <property type="molecule type" value="Genomic_DNA"/>
</dbReference>
<accession>A0A2L0UH27</accession>
<dbReference type="Proteomes" id="UP000239187">
    <property type="component" value="Chromosome"/>
</dbReference>
<reference evidence="2 3" key="1">
    <citation type="submission" date="2017-11" db="EMBL/GenBank/DDBJ databases">
        <title>Draft genome of Arthrobacter agilis strain UMCV2, a plant growth-promoting rhizobacterium and biocontrol capacity of phytopathogenic fungi.</title>
        <authorList>
            <person name="Martinez-Camara R."/>
            <person name="Santoyo G."/>
            <person name="Moreno-Hagelsieb G."/>
            <person name="Valencia-Cantero E."/>
        </authorList>
    </citation>
    <scope>NUCLEOTIDE SEQUENCE [LARGE SCALE GENOMIC DNA]</scope>
    <source>
        <strain evidence="2 3">UMCV2</strain>
    </source>
</reference>
<dbReference type="AlphaFoldDB" id="A0A2L0UH27"/>
<evidence type="ECO:0000313" key="2">
    <source>
        <dbReference type="EMBL" id="AUZ88554.1"/>
    </source>
</evidence>
<feature type="region of interest" description="Disordered" evidence="1">
    <location>
        <begin position="92"/>
        <end position="121"/>
    </location>
</feature>
<protein>
    <submittedName>
        <fullName evidence="2">Uncharacterized protein</fullName>
    </submittedName>
</protein>
<evidence type="ECO:0000256" key="1">
    <source>
        <dbReference type="SAM" id="MobiDB-lite"/>
    </source>
</evidence>
<name>A0A2L0UH27_9MICC</name>
<evidence type="ECO:0000313" key="3">
    <source>
        <dbReference type="Proteomes" id="UP000239187"/>
    </source>
</evidence>
<proteinExistence type="predicted"/>
<organism evidence="2 3">
    <name type="scientific">Arthrobacter agilis</name>
    <dbReference type="NCBI Taxonomy" id="37921"/>
    <lineage>
        <taxon>Bacteria</taxon>
        <taxon>Bacillati</taxon>
        <taxon>Actinomycetota</taxon>
        <taxon>Actinomycetes</taxon>
        <taxon>Micrococcales</taxon>
        <taxon>Micrococcaceae</taxon>
        <taxon>Arthrobacter</taxon>
    </lineage>
</organism>
<gene>
    <name evidence="2" type="ORF">CVO76_13585</name>
</gene>
<dbReference type="RefSeq" id="WP_208739674.1">
    <property type="nucleotide sequence ID" value="NZ_CP024915.1"/>
</dbReference>